<keyword evidence="5" id="KW-0788">Thiol protease</keyword>
<dbReference type="Gene3D" id="3.90.70.80">
    <property type="match status" value="1"/>
</dbReference>
<evidence type="ECO:0000256" key="2">
    <source>
        <dbReference type="ARBA" id="ARBA00012759"/>
    </source>
</evidence>
<feature type="domain" description="OTU" evidence="7">
    <location>
        <begin position="27"/>
        <end position="148"/>
    </location>
</feature>
<evidence type="ECO:0000256" key="5">
    <source>
        <dbReference type="ARBA" id="ARBA00022807"/>
    </source>
</evidence>
<dbReference type="Proteomes" id="UP000005226">
    <property type="component" value="Chromosome 8"/>
</dbReference>
<keyword evidence="4" id="KW-0833">Ubl conjugation pathway</keyword>
<evidence type="ECO:0000256" key="6">
    <source>
        <dbReference type="SAM" id="MobiDB-lite"/>
    </source>
</evidence>
<keyword evidence="3" id="KW-0645">Protease</keyword>
<dbReference type="SUPFAM" id="SSF63748">
    <property type="entry name" value="Tudor/PWWP/MBT"/>
    <property type="match status" value="1"/>
</dbReference>
<dbReference type="InterPro" id="IPR003323">
    <property type="entry name" value="OTU_dom"/>
</dbReference>
<dbReference type="Pfam" id="PF02338">
    <property type="entry name" value="OTU"/>
    <property type="match status" value="1"/>
</dbReference>
<evidence type="ECO:0000256" key="4">
    <source>
        <dbReference type="ARBA" id="ARBA00022786"/>
    </source>
</evidence>
<dbReference type="GeneTree" id="ENSGT00940000159922"/>
<protein>
    <recommendedName>
        <fullName evidence="2">ubiquitinyl hydrolase 1</fullName>
        <ecNumber evidence="2">3.4.19.12</ecNumber>
    </recommendedName>
</protein>
<proteinExistence type="predicted"/>
<gene>
    <name evidence="8" type="primary">otud4</name>
</gene>
<dbReference type="PANTHER" id="PTHR12419:SF9">
    <property type="entry name" value="OTU DOMAIN-CONTAINING PROTEIN 4"/>
    <property type="match status" value="1"/>
</dbReference>
<feature type="compositionally biased region" description="Basic and acidic residues" evidence="6">
    <location>
        <begin position="328"/>
        <end position="344"/>
    </location>
</feature>
<comment type="catalytic activity">
    <reaction evidence="1">
        <text>Thiol-dependent hydrolysis of ester, thioester, amide, peptide and isopeptide bonds formed by the C-terminal Gly of ubiquitin (a 76-residue protein attached to proteins as an intracellular targeting signal).</text>
        <dbReference type="EC" id="3.4.19.12"/>
    </reaction>
</comment>
<evidence type="ECO:0000256" key="3">
    <source>
        <dbReference type="ARBA" id="ARBA00022670"/>
    </source>
</evidence>
<sequence length="430" mass="47906">MDGGGSIQSNERAAEKLMDDYLKSIGLLRKKVAKDGSCLFRAVAEQVLHCQSHHTAVRAKCVEFLKKNKEHYEAFVEGDFEAYLSKLQDPQHWVGEVEINALAAMYKRDFLIFQEPGKPAVNITDKNFPDKVLLCFMNGNHYDSVYPISRIKAAGVCQSILYELLYDHVFKVDQGILGVCQRVPRPTDLLSDDNMAFCGSSEDSDPDTVKHNKVSHTHGLILSSACFQGRGRRGLLPERVRRSLNPTLYRNIEYDVWQKTKRAQQKKDYCIAAGMQFAVGDQCQVRLDGSGRSYSATVKEVPPDNGPVTVLIEDLGRKQVPLWNLRPPSDESSWKTVGGRDRRLSNGHGGDPQTHTYTHTHTRESNCTESLSLPSEWEERGKGRGRGKHIPGSSTASQVAAGGSSGRGQKHQHWPPHSPKEEQGGGKPSR</sequence>
<evidence type="ECO:0000256" key="1">
    <source>
        <dbReference type="ARBA" id="ARBA00000707"/>
    </source>
</evidence>
<dbReference type="GO" id="GO:0016579">
    <property type="term" value="P:protein deubiquitination"/>
    <property type="evidence" value="ECO:0007669"/>
    <property type="project" value="TreeGrafter"/>
</dbReference>
<dbReference type="SMART" id="SM00333">
    <property type="entry name" value="TUDOR"/>
    <property type="match status" value="1"/>
</dbReference>
<feature type="region of interest" description="Disordered" evidence="6">
    <location>
        <begin position="323"/>
        <end position="430"/>
    </location>
</feature>
<dbReference type="GO" id="GO:0006508">
    <property type="term" value="P:proteolysis"/>
    <property type="evidence" value="ECO:0007669"/>
    <property type="project" value="UniProtKB-KW"/>
</dbReference>
<name>A0A674M9N3_TAKRU</name>
<dbReference type="GO" id="GO:0061578">
    <property type="term" value="F:K63-linked deubiquitinase activity"/>
    <property type="evidence" value="ECO:0007669"/>
    <property type="project" value="TreeGrafter"/>
</dbReference>
<dbReference type="GO" id="GO:1903093">
    <property type="term" value="P:regulation of protein K48-linked deubiquitination"/>
    <property type="evidence" value="ECO:0007669"/>
    <property type="project" value="TreeGrafter"/>
</dbReference>
<dbReference type="GO" id="GO:2000660">
    <property type="term" value="P:negative regulation of interleukin-1-mediated signaling pathway"/>
    <property type="evidence" value="ECO:0007669"/>
    <property type="project" value="TreeGrafter"/>
</dbReference>
<dbReference type="AlphaFoldDB" id="A0A674M9N3"/>
<evidence type="ECO:0000259" key="7">
    <source>
        <dbReference type="PROSITE" id="PS50802"/>
    </source>
</evidence>
<accession>A0A674M9N3</accession>
<reference evidence="8" key="3">
    <citation type="submission" date="2025-09" db="UniProtKB">
        <authorList>
            <consortium name="Ensembl"/>
        </authorList>
    </citation>
    <scope>IDENTIFICATION</scope>
</reference>
<dbReference type="EC" id="3.4.19.12" evidence="2"/>
<dbReference type="InterPro" id="IPR002999">
    <property type="entry name" value="Tudor"/>
</dbReference>
<dbReference type="GO" id="GO:0034122">
    <property type="term" value="P:negative regulation of toll-like receptor signaling pathway"/>
    <property type="evidence" value="ECO:0007669"/>
    <property type="project" value="TreeGrafter"/>
</dbReference>
<reference evidence="8" key="2">
    <citation type="submission" date="2025-08" db="UniProtKB">
        <authorList>
            <consortium name="Ensembl"/>
        </authorList>
    </citation>
    <scope>IDENTIFICATION</scope>
</reference>
<dbReference type="Ensembl" id="ENSTRUT00000087255.1">
    <property type="protein sequence ID" value="ENSTRUP00000057677.1"/>
    <property type="gene ID" value="ENSTRUG00000017497.3"/>
</dbReference>
<keyword evidence="9" id="KW-1185">Reference proteome</keyword>
<dbReference type="PANTHER" id="PTHR12419">
    <property type="entry name" value="OTU DOMAIN CONTAINING PROTEIN"/>
    <property type="match status" value="1"/>
</dbReference>
<organism evidence="8 9">
    <name type="scientific">Takifugu rubripes</name>
    <name type="common">Japanese pufferfish</name>
    <name type="synonym">Fugu rubripes</name>
    <dbReference type="NCBI Taxonomy" id="31033"/>
    <lineage>
        <taxon>Eukaryota</taxon>
        <taxon>Metazoa</taxon>
        <taxon>Chordata</taxon>
        <taxon>Craniata</taxon>
        <taxon>Vertebrata</taxon>
        <taxon>Euteleostomi</taxon>
        <taxon>Actinopterygii</taxon>
        <taxon>Neopterygii</taxon>
        <taxon>Teleostei</taxon>
        <taxon>Neoteleostei</taxon>
        <taxon>Acanthomorphata</taxon>
        <taxon>Eupercaria</taxon>
        <taxon>Tetraodontiformes</taxon>
        <taxon>Tetradontoidea</taxon>
        <taxon>Tetraodontidae</taxon>
        <taxon>Takifugu</taxon>
    </lineage>
</organism>
<evidence type="ECO:0000313" key="9">
    <source>
        <dbReference type="Proteomes" id="UP000005226"/>
    </source>
</evidence>
<dbReference type="InterPro" id="IPR038765">
    <property type="entry name" value="Papain-like_cys_pep_sf"/>
</dbReference>
<reference evidence="8 9" key="1">
    <citation type="journal article" date="2011" name="Genome Biol. Evol.">
        <title>Integration of the genetic map and genome assembly of fugu facilitates insights into distinct features of genome evolution in teleosts and mammals.</title>
        <authorList>
            <person name="Kai W."/>
            <person name="Kikuchi K."/>
            <person name="Tohari S."/>
            <person name="Chew A.K."/>
            <person name="Tay A."/>
            <person name="Fujiwara A."/>
            <person name="Hosoya S."/>
            <person name="Suetake H."/>
            <person name="Naruse K."/>
            <person name="Brenner S."/>
            <person name="Suzuki Y."/>
            <person name="Venkatesh B."/>
        </authorList>
    </citation>
    <scope>NUCLEOTIDE SEQUENCE [LARGE SCALE GENOMIC DNA]</scope>
</reference>
<dbReference type="GO" id="GO:0004843">
    <property type="term" value="F:cysteine-type deubiquitinase activity"/>
    <property type="evidence" value="ECO:0007669"/>
    <property type="project" value="UniProtKB-EC"/>
</dbReference>
<dbReference type="PROSITE" id="PS50802">
    <property type="entry name" value="OTU"/>
    <property type="match status" value="1"/>
</dbReference>
<keyword evidence="5" id="KW-0378">Hydrolase</keyword>
<dbReference type="InterPro" id="IPR050704">
    <property type="entry name" value="Peptidase_C85-like"/>
</dbReference>
<dbReference type="SUPFAM" id="SSF54001">
    <property type="entry name" value="Cysteine proteinases"/>
    <property type="match status" value="1"/>
</dbReference>
<evidence type="ECO:0000313" key="8">
    <source>
        <dbReference type="Ensembl" id="ENSTRUP00000057677.1"/>
    </source>
</evidence>